<comment type="caution">
    <text evidence="1">The sequence shown here is derived from an EMBL/GenBank/DDBJ whole genome shotgun (WGS) entry which is preliminary data.</text>
</comment>
<evidence type="ECO:0000313" key="1">
    <source>
        <dbReference type="EMBL" id="MCI07013.1"/>
    </source>
</evidence>
<keyword evidence="2" id="KW-1185">Reference proteome</keyword>
<proteinExistence type="predicted"/>
<protein>
    <submittedName>
        <fullName evidence="1">Uncharacterized protein</fullName>
    </submittedName>
</protein>
<dbReference type="EMBL" id="LXQA010063859">
    <property type="protein sequence ID" value="MCI07013.1"/>
    <property type="molecule type" value="Genomic_DNA"/>
</dbReference>
<accession>A0A392P4M6</accession>
<dbReference type="Proteomes" id="UP000265520">
    <property type="component" value="Unassembled WGS sequence"/>
</dbReference>
<organism evidence="1 2">
    <name type="scientific">Trifolium medium</name>
    <dbReference type="NCBI Taxonomy" id="97028"/>
    <lineage>
        <taxon>Eukaryota</taxon>
        <taxon>Viridiplantae</taxon>
        <taxon>Streptophyta</taxon>
        <taxon>Embryophyta</taxon>
        <taxon>Tracheophyta</taxon>
        <taxon>Spermatophyta</taxon>
        <taxon>Magnoliopsida</taxon>
        <taxon>eudicotyledons</taxon>
        <taxon>Gunneridae</taxon>
        <taxon>Pentapetalae</taxon>
        <taxon>rosids</taxon>
        <taxon>fabids</taxon>
        <taxon>Fabales</taxon>
        <taxon>Fabaceae</taxon>
        <taxon>Papilionoideae</taxon>
        <taxon>50 kb inversion clade</taxon>
        <taxon>NPAAA clade</taxon>
        <taxon>Hologalegina</taxon>
        <taxon>IRL clade</taxon>
        <taxon>Trifolieae</taxon>
        <taxon>Trifolium</taxon>
    </lineage>
</organism>
<evidence type="ECO:0000313" key="2">
    <source>
        <dbReference type="Proteomes" id="UP000265520"/>
    </source>
</evidence>
<reference evidence="1 2" key="1">
    <citation type="journal article" date="2018" name="Front. Plant Sci.">
        <title>Red Clover (Trifolium pratense) and Zigzag Clover (T. medium) - A Picture of Genomic Similarities and Differences.</title>
        <authorList>
            <person name="Dluhosova J."/>
            <person name="Istvanek J."/>
            <person name="Nedelnik J."/>
            <person name="Repkova J."/>
        </authorList>
    </citation>
    <scope>NUCLEOTIDE SEQUENCE [LARGE SCALE GENOMIC DNA]</scope>
    <source>
        <strain evidence="2">cv. 10/8</strain>
        <tissue evidence="1">Leaf</tissue>
    </source>
</reference>
<name>A0A392P4M6_9FABA</name>
<sequence>MASQNQVMVPFAGRWKSLTVTNDGQSFVPEPRVFESDPYNFGFLKNGNKLFRSAPYAANKHYLPWLDRVEKEYEDVWKVYGIFDLIQLSRVGPVYYPEMLLAAVVNPTKNTTPI</sequence>
<dbReference type="AlphaFoldDB" id="A0A392P4M6"/>